<dbReference type="PANTHER" id="PTHR22901">
    <property type="entry name" value="SIALATE O-ACETYLESTERASE"/>
    <property type="match status" value="1"/>
</dbReference>
<dbReference type="InterPro" id="IPR005181">
    <property type="entry name" value="SASA"/>
</dbReference>
<keyword evidence="4" id="KW-1185">Reference proteome</keyword>
<dbReference type="Gene3D" id="3.40.50.1110">
    <property type="entry name" value="SGNH hydrolase"/>
    <property type="match status" value="1"/>
</dbReference>
<gene>
    <name evidence="3" type="ORF">BZG01_10815</name>
</gene>
<dbReference type="EMBL" id="MVDE01000014">
    <property type="protein sequence ID" value="PKQ66510.1"/>
    <property type="molecule type" value="Genomic_DNA"/>
</dbReference>
<reference evidence="3 4" key="1">
    <citation type="journal article" date="2017" name="Front. Microbiol.">
        <title>Labilibaculum manganireducens gen. nov., sp. nov. and Labilibaculum filiforme sp. nov., Novel Bacteroidetes Isolated from Subsurface Sediments of the Baltic Sea.</title>
        <authorList>
            <person name="Vandieken V."/>
            <person name="Marshall I.P."/>
            <person name="Niemann H."/>
            <person name="Engelen B."/>
            <person name="Cypionka H."/>
        </authorList>
    </citation>
    <scope>NUCLEOTIDE SEQUENCE [LARGE SCALE GENOMIC DNA]</scope>
    <source>
        <strain evidence="3 4">59.10-2M</strain>
    </source>
</reference>
<dbReference type="InterPro" id="IPR036514">
    <property type="entry name" value="SGNH_hydro_sf"/>
</dbReference>
<evidence type="ECO:0000313" key="4">
    <source>
        <dbReference type="Proteomes" id="UP000233618"/>
    </source>
</evidence>
<protein>
    <recommendedName>
        <fullName evidence="2">Sialate O-acetylesterase domain-containing protein</fullName>
    </recommendedName>
</protein>
<dbReference type="GO" id="GO:0005975">
    <property type="term" value="P:carbohydrate metabolic process"/>
    <property type="evidence" value="ECO:0007669"/>
    <property type="project" value="TreeGrafter"/>
</dbReference>
<keyword evidence="1" id="KW-0378">Hydrolase</keyword>
<dbReference type="GO" id="GO:0001681">
    <property type="term" value="F:sialate O-acetylesterase activity"/>
    <property type="evidence" value="ECO:0007669"/>
    <property type="project" value="InterPro"/>
</dbReference>
<dbReference type="PANTHER" id="PTHR22901:SF0">
    <property type="entry name" value="SIALATE O-ACETYLESTERASE"/>
    <property type="match status" value="1"/>
</dbReference>
<dbReference type="RefSeq" id="WP_218973086.1">
    <property type="nucleotide sequence ID" value="NZ_MVDE01000014.1"/>
</dbReference>
<comment type="caution">
    <text evidence="3">The sequence shown here is derived from an EMBL/GenBank/DDBJ whole genome shotgun (WGS) entry which is preliminary data.</text>
</comment>
<dbReference type="Pfam" id="PF03629">
    <property type="entry name" value="SASA"/>
    <property type="match status" value="1"/>
</dbReference>
<feature type="domain" description="Sialate O-acetylesterase" evidence="2">
    <location>
        <begin position="110"/>
        <end position="356"/>
    </location>
</feature>
<dbReference type="SUPFAM" id="SSF52266">
    <property type="entry name" value="SGNH hydrolase"/>
    <property type="match status" value="1"/>
</dbReference>
<sequence length="465" mass="52116">MSSKFLAKVSLVLMLFYLFPDTAYSNVSLPAIFGKHMVMQQNSEVKLWGWGKPMEKIRVITSWDNDTLNTVTTNNAKWSVVLKTPEAGGAYSIKIEGYNSVVIDDILMGEVWLLSGQSNMEWKTSFGINNIGEEVENADNNEIRFFSVTIKTSPTKCIDVSGQWMKCTSESMNDFSAIGYFFGKELNKELKIPVGLISSNWGGTPIETWVPEQEILASNELTESAQKVPYFPWAPNMPGCVYNAMIAPIMPFPMKGVLWYQGEANVDNSATYTKTLETLVRSWRKGFKTDLAFYYAQIAPFTHYAKDAGVKVREAQRRALKSIPNSGMVVMSDIGDTLDIHPRNKIDAGKRFANLALNKTYKLSDFPASGPLFKTFLIKGSEVEVIFDCAEGLHCEKADLPYFELAGEDGTWFSAQAFIKNDKVLVRSEEVRNPVNVRFAWANSATPKLFNMDNLPASCFTTIDF</sequence>
<evidence type="ECO:0000256" key="1">
    <source>
        <dbReference type="ARBA" id="ARBA00022801"/>
    </source>
</evidence>
<name>A0A2N3I895_9BACT</name>
<dbReference type="AlphaFoldDB" id="A0A2N3I895"/>
<evidence type="ECO:0000313" key="3">
    <source>
        <dbReference type="EMBL" id="PKQ66510.1"/>
    </source>
</evidence>
<organism evidence="3 4">
    <name type="scientific">Labilibaculum manganireducens</name>
    <dbReference type="NCBI Taxonomy" id="1940525"/>
    <lineage>
        <taxon>Bacteria</taxon>
        <taxon>Pseudomonadati</taxon>
        <taxon>Bacteroidota</taxon>
        <taxon>Bacteroidia</taxon>
        <taxon>Marinilabiliales</taxon>
        <taxon>Marinifilaceae</taxon>
        <taxon>Labilibaculum</taxon>
    </lineage>
</organism>
<accession>A0A2N3I895</accession>
<evidence type="ECO:0000259" key="2">
    <source>
        <dbReference type="Pfam" id="PF03629"/>
    </source>
</evidence>
<dbReference type="Proteomes" id="UP000233618">
    <property type="component" value="Unassembled WGS sequence"/>
</dbReference>
<proteinExistence type="predicted"/>
<dbReference type="InterPro" id="IPR039329">
    <property type="entry name" value="SIAE"/>
</dbReference>